<dbReference type="STRING" id="411467.BACCAP_02439"/>
<evidence type="ECO:0000259" key="1">
    <source>
        <dbReference type="PROSITE" id="PS50995"/>
    </source>
</evidence>
<dbReference type="SMART" id="SM00347">
    <property type="entry name" value="HTH_MARR"/>
    <property type="match status" value="1"/>
</dbReference>
<reference evidence="2 3" key="2">
    <citation type="submission" date="2007-06" db="EMBL/GenBank/DDBJ databases">
        <title>Draft genome sequence of Pseudoflavonifractor capillosus ATCC 29799.</title>
        <authorList>
            <person name="Sudarsanam P."/>
            <person name="Ley R."/>
            <person name="Guruge J."/>
            <person name="Turnbaugh P.J."/>
            <person name="Mahowald M."/>
            <person name="Liep D."/>
            <person name="Gordon J."/>
        </authorList>
    </citation>
    <scope>NUCLEOTIDE SEQUENCE [LARGE SCALE GENOMIC DNA]</scope>
    <source>
        <strain evidence="2 3">ATCC 29799</strain>
    </source>
</reference>
<comment type="caution">
    <text evidence="2">The sequence shown here is derived from an EMBL/GenBank/DDBJ whole genome shotgun (WGS) entry which is preliminary data.</text>
</comment>
<evidence type="ECO:0000313" key="2">
    <source>
        <dbReference type="EMBL" id="EDM99703.1"/>
    </source>
</evidence>
<dbReference type="eggNOG" id="COG1846">
    <property type="taxonomic scope" value="Bacteria"/>
</dbReference>
<dbReference type="PROSITE" id="PS50995">
    <property type="entry name" value="HTH_MARR_2"/>
    <property type="match status" value="1"/>
</dbReference>
<dbReference type="SUPFAM" id="SSF46785">
    <property type="entry name" value="Winged helix' DNA-binding domain"/>
    <property type="match status" value="1"/>
</dbReference>
<evidence type="ECO:0000313" key="3">
    <source>
        <dbReference type="Proteomes" id="UP000003639"/>
    </source>
</evidence>
<dbReference type="PANTHER" id="PTHR33164">
    <property type="entry name" value="TRANSCRIPTIONAL REGULATOR, MARR FAMILY"/>
    <property type="match status" value="1"/>
</dbReference>
<dbReference type="AlphaFoldDB" id="A6NW46"/>
<dbReference type="Gene3D" id="1.10.10.10">
    <property type="entry name" value="Winged helix-like DNA-binding domain superfamily/Winged helix DNA-binding domain"/>
    <property type="match status" value="1"/>
</dbReference>
<dbReference type="InterPro" id="IPR039422">
    <property type="entry name" value="MarR/SlyA-like"/>
</dbReference>
<keyword evidence="3" id="KW-1185">Reference proteome</keyword>
<dbReference type="InterPro" id="IPR036390">
    <property type="entry name" value="WH_DNA-bd_sf"/>
</dbReference>
<reference evidence="2 3" key="1">
    <citation type="submission" date="2007-04" db="EMBL/GenBank/DDBJ databases">
        <authorList>
            <person name="Fulton L."/>
            <person name="Clifton S."/>
            <person name="Fulton B."/>
            <person name="Xu J."/>
            <person name="Minx P."/>
            <person name="Pepin K.H."/>
            <person name="Johnson M."/>
            <person name="Thiruvilangam P."/>
            <person name="Bhonagiri V."/>
            <person name="Nash W.E."/>
            <person name="Mardis E.R."/>
            <person name="Wilson R.K."/>
        </authorList>
    </citation>
    <scope>NUCLEOTIDE SEQUENCE [LARGE SCALE GENOMIC DNA]</scope>
    <source>
        <strain evidence="2 3">ATCC 29799</strain>
    </source>
</reference>
<dbReference type="PANTHER" id="PTHR33164:SF43">
    <property type="entry name" value="HTH-TYPE TRANSCRIPTIONAL REPRESSOR YETL"/>
    <property type="match status" value="1"/>
</dbReference>
<dbReference type="EMBL" id="AAXG02000015">
    <property type="protein sequence ID" value="EDM99703.1"/>
    <property type="molecule type" value="Genomic_DNA"/>
</dbReference>
<dbReference type="GO" id="GO:0006950">
    <property type="term" value="P:response to stress"/>
    <property type="evidence" value="ECO:0007669"/>
    <property type="project" value="TreeGrafter"/>
</dbReference>
<protein>
    <submittedName>
        <fullName evidence="2">Transcriptional regulator, MarR family</fullName>
    </submittedName>
</protein>
<sequence length="158" mass="18534">MGEALEHRETERALFRALHRFGRLNTGQLIEMEGLTQGEFFGLAMLHEHLKEHPEGMHVRELAGKARVSPPRVSRMLRDMEEKNLIERRIDRDDRRNTYIVLTETGEAARQRTTARLSTFLDRVVDRMGLENVQTMIDLWNQFSDIVEDERAKETEQC</sequence>
<dbReference type="GO" id="GO:0003700">
    <property type="term" value="F:DNA-binding transcription factor activity"/>
    <property type="evidence" value="ECO:0007669"/>
    <property type="project" value="InterPro"/>
</dbReference>
<dbReference type="InterPro" id="IPR036388">
    <property type="entry name" value="WH-like_DNA-bd_sf"/>
</dbReference>
<feature type="domain" description="HTH marR-type" evidence="1">
    <location>
        <begin position="11"/>
        <end position="145"/>
    </location>
</feature>
<dbReference type="Proteomes" id="UP000003639">
    <property type="component" value="Unassembled WGS sequence"/>
</dbReference>
<dbReference type="InterPro" id="IPR000835">
    <property type="entry name" value="HTH_MarR-typ"/>
</dbReference>
<proteinExistence type="predicted"/>
<dbReference type="Pfam" id="PF01047">
    <property type="entry name" value="MarR"/>
    <property type="match status" value="1"/>
</dbReference>
<gene>
    <name evidence="2" type="ORF">BACCAP_02439</name>
</gene>
<name>A6NW46_9FIRM</name>
<organism evidence="2 3">
    <name type="scientific">Pseudoflavonifractor capillosus ATCC 29799</name>
    <dbReference type="NCBI Taxonomy" id="411467"/>
    <lineage>
        <taxon>Bacteria</taxon>
        <taxon>Bacillati</taxon>
        <taxon>Bacillota</taxon>
        <taxon>Clostridia</taxon>
        <taxon>Eubacteriales</taxon>
        <taxon>Oscillospiraceae</taxon>
        <taxon>Pseudoflavonifractor</taxon>
    </lineage>
</organism>
<accession>A6NW46</accession>